<feature type="chain" id="PRO_5019290070" description="Tetratricopeptide repeat protein" evidence="1">
    <location>
        <begin position="18"/>
        <end position="219"/>
    </location>
</feature>
<dbReference type="InterPro" id="IPR011990">
    <property type="entry name" value="TPR-like_helical_dom_sf"/>
</dbReference>
<dbReference type="SUPFAM" id="SSF48452">
    <property type="entry name" value="TPR-like"/>
    <property type="match status" value="1"/>
</dbReference>
<protein>
    <recommendedName>
        <fullName evidence="4">Tetratricopeptide repeat protein</fullName>
    </recommendedName>
</protein>
<gene>
    <name evidence="2" type="ORF">DYU11_30120</name>
</gene>
<evidence type="ECO:0000313" key="2">
    <source>
        <dbReference type="EMBL" id="RIV17966.1"/>
    </source>
</evidence>
<organism evidence="2 3">
    <name type="scientific">Fibrisoma montanum</name>
    <dbReference type="NCBI Taxonomy" id="2305895"/>
    <lineage>
        <taxon>Bacteria</taxon>
        <taxon>Pseudomonadati</taxon>
        <taxon>Bacteroidota</taxon>
        <taxon>Cytophagia</taxon>
        <taxon>Cytophagales</taxon>
        <taxon>Spirosomataceae</taxon>
        <taxon>Fibrisoma</taxon>
    </lineage>
</organism>
<feature type="signal peptide" evidence="1">
    <location>
        <begin position="1"/>
        <end position="17"/>
    </location>
</feature>
<dbReference type="Proteomes" id="UP000283523">
    <property type="component" value="Unassembled WGS sequence"/>
</dbReference>
<dbReference type="AlphaFoldDB" id="A0A418LXC8"/>
<evidence type="ECO:0000256" key="1">
    <source>
        <dbReference type="SAM" id="SignalP"/>
    </source>
</evidence>
<dbReference type="RefSeq" id="WP_119671466.1">
    <property type="nucleotide sequence ID" value="NZ_QXED01000014.1"/>
</dbReference>
<reference evidence="2 3" key="1">
    <citation type="submission" date="2018-08" db="EMBL/GenBank/DDBJ databases">
        <title>Fibrisoma montanum sp. nov., isolated from Danxia mountain soil.</title>
        <authorList>
            <person name="Huang Y."/>
        </authorList>
    </citation>
    <scope>NUCLEOTIDE SEQUENCE [LARGE SCALE GENOMIC DNA]</scope>
    <source>
        <strain evidence="2 3">HYT19</strain>
    </source>
</reference>
<proteinExistence type="predicted"/>
<dbReference type="Gene3D" id="1.25.40.10">
    <property type="entry name" value="Tetratricopeptide repeat domain"/>
    <property type="match status" value="1"/>
</dbReference>
<sequence>MKTLVITLISLVLLAHATLAQSDKYQKAMEKNLAQFDTARTVSSLLGLMNTFERIGSVEKAQWLPYYYAGMCAMNLANKEKDKNQIDSWADKAESFASRADSLSPNNSEISCLKATIHFARINVDFMSRGPKYSALGAEALQQALKQNPNNPRAMVVLAQLKRSAPEGFGGDKAMACQLAAKAARIFEQTPTGNPINPKWGQNSAQALLKKCEEPTAQK</sequence>
<keyword evidence="3" id="KW-1185">Reference proteome</keyword>
<keyword evidence="1" id="KW-0732">Signal</keyword>
<dbReference type="EMBL" id="QXED01000014">
    <property type="protein sequence ID" value="RIV17966.1"/>
    <property type="molecule type" value="Genomic_DNA"/>
</dbReference>
<evidence type="ECO:0008006" key="4">
    <source>
        <dbReference type="Google" id="ProtNLM"/>
    </source>
</evidence>
<dbReference type="OrthoDB" id="1150971at2"/>
<accession>A0A418LXC8</accession>
<name>A0A418LXC8_9BACT</name>
<evidence type="ECO:0000313" key="3">
    <source>
        <dbReference type="Proteomes" id="UP000283523"/>
    </source>
</evidence>
<comment type="caution">
    <text evidence="2">The sequence shown here is derived from an EMBL/GenBank/DDBJ whole genome shotgun (WGS) entry which is preliminary data.</text>
</comment>